<organism evidence="4 5">
    <name type="scientific">Effrenium voratum</name>
    <dbReference type="NCBI Taxonomy" id="2562239"/>
    <lineage>
        <taxon>Eukaryota</taxon>
        <taxon>Sar</taxon>
        <taxon>Alveolata</taxon>
        <taxon>Dinophyceae</taxon>
        <taxon>Suessiales</taxon>
        <taxon>Symbiodiniaceae</taxon>
        <taxon>Effrenium</taxon>
    </lineage>
</organism>
<feature type="region of interest" description="Disordered" evidence="1">
    <location>
        <begin position="320"/>
        <end position="351"/>
    </location>
</feature>
<keyword evidence="2" id="KW-1133">Transmembrane helix</keyword>
<evidence type="ECO:0000256" key="1">
    <source>
        <dbReference type="SAM" id="MobiDB-lite"/>
    </source>
</evidence>
<evidence type="ECO:0000259" key="3">
    <source>
        <dbReference type="Pfam" id="PF00149"/>
    </source>
</evidence>
<comment type="caution">
    <text evidence="4">The sequence shown here is derived from an EMBL/GenBank/DDBJ whole genome shotgun (WGS) entry which is preliminary data.</text>
</comment>
<feature type="domain" description="Calcineurin-like phosphoesterase" evidence="3">
    <location>
        <begin position="21"/>
        <end position="236"/>
    </location>
</feature>
<evidence type="ECO:0000256" key="2">
    <source>
        <dbReference type="SAM" id="Phobius"/>
    </source>
</evidence>
<dbReference type="AlphaFoldDB" id="A0AA36I7D9"/>
<sequence length="351" mass="39089">MHRAFLSPKHFQSQRPTESRTELLRALHYAEAIKVDLLVLGGDLVNFPSQDSVDDLYPELARLQVPFVYTAGNHDWHLERLEEWEAAFDSQRARNEGAALQKLYSASGKGLEKDFADPLFGWVRLPSGLRVVCIDNSNFQIDEAQLRSFELFSKQSDPFVLVLHIPIFFPASPGWGINDLMAHPAWGAQSDQNSDLEQRKPWPQKAPEEVRAFVELVTRAARDRKLLAILTGHVHEDGAVAVPCGRENCPVQFTTRANFAGGARLLVLRLPSAGFVPAATNHASGVNLAQAPVLVVSLLLLPLLLLLSWRLMERCRSRESECPGSEGEARPCVLGNEDTETEENDEKALEL</sequence>
<dbReference type="Gene3D" id="3.60.21.10">
    <property type="match status" value="1"/>
</dbReference>
<dbReference type="InterPro" id="IPR029052">
    <property type="entry name" value="Metallo-depent_PP-like"/>
</dbReference>
<dbReference type="EMBL" id="CAUJNA010000813">
    <property type="protein sequence ID" value="CAJ1381490.1"/>
    <property type="molecule type" value="Genomic_DNA"/>
</dbReference>
<keyword evidence="2" id="KW-0472">Membrane</keyword>
<dbReference type="GO" id="GO:0016787">
    <property type="term" value="F:hydrolase activity"/>
    <property type="evidence" value="ECO:0007669"/>
    <property type="project" value="InterPro"/>
</dbReference>
<accession>A0AA36I7D9</accession>
<name>A0AA36I7D9_9DINO</name>
<dbReference type="Proteomes" id="UP001178507">
    <property type="component" value="Unassembled WGS sequence"/>
</dbReference>
<feature type="transmembrane region" description="Helical" evidence="2">
    <location>
        <begin position="291"/>
        <end position="309"/>
    </location>
</feature>
<proteinExistence type="predicted"/>
<evidence type="ECO:0000313" key="5">
    <source>
        <dbReference type="Proteomes" id="UP001178507"/>
    </source>
</evidence>
<keyword evidence="2" id="KW-0812">Transmembrane</keyword>
<protein>
    <recommendedName>
        <fullName evidence="3">Calcineurin-like phosphoesterase domain-containing protein</fullName>
    </recommendedName>
</protein>
<dbReference type="Pfam" id="PF00149">
    <property type="entry name" value="Metallophos"/>
    <property type="match status" value="1"/>
</dbReference>
<reference evidence="4" key="1">
    <citation type="submission" date="2023-08" db="EMBL/GenBank/DDBJ databases">
        <authorList>
            <person name="Chen Y."/>
            <person name="Shah S."/>
            <person name="Dougan E. K."/>
            <person name="Thang M."/>
            <person name="Chan C."/>
        </authorList>
    </citation>
    <scope>NUCLEOTIDE SEQUENCE</scope>
</reference>
<dbReference type="InterPro" id="IPR004843">
    <property type="entry name" value="Calcineurin-like_PHP"/>
</dbReference>
<dbReference type="SUPFAM" id="SSF56300">
    <property type="entry name" value="Metallo-dependent phosphatases"/>
    <property type="match status" value="1"/>
</dbReference>
<keyword evidence="5" id="KW-1185">Reference proteome</keyword>
<evidence type="ECO:0000313" key="4">
    <source>
        <dbReference type="EMBL" id="CAJ1381490.1"/>
    </source>
</evidence>
<gene>
    <name evidence="4" type="ORF">EVOR1521_LOCUS9162</name>
</gene>